<comment type="caution">
    <text evidence="1">The sequence shown here is derived from an EMBL/GenBank/DDBJ whole genome shotgun (WGS) entry which is preliminary data.</text>
</comment>
<dbReference type="Proteomes" id="UP000265520">
    <property type="component" value="Unassembled WGS sequence"/>
</dbReference>
<evidence type="ECO:0000313" key="2">
    <source>
        <dbReference type="Proteomes" id="UP000265520"/>
    </source>
</evidence>
<accession>A0A392SRN1</accession>
<sequence>MVVWGVHEYPCLEPSMSSSR</sequence>
<reference evidence="1 2" key="1">
    <citation type="journal article" date="2018" name="Front. Plant Sci.">
        <title>Red Clover (Trifolium pratense) and Zigzag Clover (T. medium) - A Picture of Genomic Similarities and Differences.</title>
        <authorList>
            <person name="Dluhosova J."/>
            <person name="Istvanek J."/>
            <person name="Nedelnik J."/>
            <person name="Repkova J."/>
        </authorList>
    </citation>
    <scope>NUCLEOTIDE SEQUENCE [LARGE SCALE GENOMIC DNA]</scope>
    <source>
        <strain evidence="2">cv. 10/8</strain>
        <tissue evidence="1">Leaf</tissue>
    </source>
</reference>
<name>A0A392SRN1_9FABA</name>
<feature type="non-terminal residue" evidence="1">
    <location>
        <position position="20"/>
    </location>
</feature>
<dbReference type="AlphaFoldDB" id="A0A392SRN1"/>
<keyword evidence="2" id="KW-1185">Reference proteome</keyword>
<proteinExistence type="predicted"/>
<protein>
    <submittedName>
        <fullName evidence="1">Uncharacterized protein</fullName>
    </submittedName>
</protein>
<evidence type="ECO:0000313" key="1">
    <source>
        <dbReference type="EMBL" id="MCI51082.1"/>
    </source>
</evidence>
<organism evidence="1 2">
    <name type="scientific">Trifolium medium</name>
    <dbReference type="NCBI Taxonomy" id="97028"/>
    <lineage>
        <taxon>Eukaryota</taxon>
        <taxon>Viridiplantae</taxon>
        <taxon>Streptophyta</taxon>
        <taxon>Embryophyta</taxon>
        <taxon>Tracheophyta</taxon>
        <taxon>Spermatophyta</taxon>
        <taxon>Magnoliopsida</taxon>
        <taxon>eudicotyledons</taxon>
        <taxon>Gunneridae</taxon>
        <taxon>Pentapetalae</taxon>
        <taxon>rosids</taxon>
        <taxon>fabids</taxon>
        <taxon>Fabales</taxon>
        <taxon>Fabaceae</taxon>
        <taxon>Papilionoideae</taxon>
        <taxon>50 kb inversion clade</taxon>
        <taxon>NPAAA clade</taxon>
        <taxon>Hologalegina</taxon>
        <taxon>IRL clade</taxon>
        <taxon>Trifolieae</taxon>
        <taxon>Trifolium</taxon>
    </lineage>
</organism>
<dbReference type="EMBL" id="LXQA010426628">
    <property type="protein sequence ID" value="MCI51082.1"/>
    <property type="molecule type" value="Genomic_DNA"/>
</dbReference>